<evidence type="ECO:0000256" key="1">
    <source>
        <dbReference type="SAM" id="Phobius"/>
    </source>
</evidence>
<reference evidence="2 3" key="1">
    <citation type="journal article" date="2020" name="Genome Biol. Evol.">
        <title>Comparative genomics of strictly vertically transmitted, feminizing microsporidia endosymbionts of amphipod crustaceans.</title>
        <authorList>
            <person name="Cormier A."/>
            <person name="Chebbi M.A."/>
            <person name="Giraud I."/>
            <person name="Wattier R."/>
            <person name="Teixeira M."/>
            <person name="Gilbert C."/>
            <person name="Rigaud T."/>
            <person name="Cordaux R."/>
        </authorList>
    </citation>
    <scope>NUCLEOTIDE SEQUENCE [LARGE SCALE GENOMIC DNA]</scope>
    <source>
        <strain evidence="2 3">Ou3-Ou53</strain>
    </source>
</reference>
<comment type="caution">
    <text evidence="2">The sequence shown here is derived from an EMBL/GenBank/DDBJ whole genome shotgun (WGS) entry which is preliminary data.</text>
</comment>
<evidence type="ECO:0000313" key="2">
    <source>
        <dbReference type="EMBL" id="KAF9761108.1"/>
    </source>
</evidence>
<name>A0A9P6KXR5_9MICR</name>
<keyword evidence="3" id="KW-1185">Reference proteome</keyword>
<dbReference type="Proteomes" id="UP000740883">
    <property type="component" value="Unassembled WGS sequence"/>
</dbReference>
<dbReference type="EMBL" id="SBJO01000416">
    <property type="protein sequence ID" value="KAF9761108.1"/>
    <property type="molecule type" value="Genomic_DNA"/>
</dbReference>
<organism evidence="2 3">
    <name type="scientific">Nosema granulosis</name>
    <dbReference type="NCBI Taxonomy" id="83296"/>
    <lineage>
        <taxon>Eukaryota</taxon>
        <taxon>Fungi</taxon>
        <taxon>Fungi incertae sedis</taxon>
        <taxon>Microsporidia</taxon>
        <taxon>Nosematidae</taxon>
        <taxon>Nosema</taxon>
    </lineage>
</organism>
<keyword evidence="1" id="KW-0472">Membrane</keyword>
<proteinExistence type="predicted"/>
<keyword evidence="1" id="KW-0812">Transmembrane</keyword>
<protein>
    <submittedName>
        <fullName evidence="2">Uncharacterized protein</fullName>
    </submittedName>
</protein>
<feature type="transmembrane region" description="Helical" evidence="1">
    <location>
        <begin position="35"/>
        <end position="58"/>
    </location>
</feature>
<accession>A0A9P6KXR5</accession>
<gene>
    <name evidence="2" type="ORF">NGRA_2848</name>
</gene>
<sequence length="248" mass="29065">MTKCSGLTRHLKNINRKKPLRKNIKWFTNNLVKAFYNQTAIILISIGVIIYVAIASYIHHCYDKMNENSKSESDGEDSIELIKLLKKTDEVFIPALRSVNGFKNDEMISKFVLCVFIYSKISDTYFDELTTLILKDKKEAVKIKKYFKNVSVEFKKFLDLQDTKKIKTTFEEGENLKYILNDVILRFEGDGNYNKKLDVISDKILNFYNLNRKDLEIPLNENTYLNIVQAMIHNLNYQVNFLKHTGNY</sequence>
<keyword evidence="1" id="KW-1133">Transmembrane helix</keyword>
<dbReference type="AlphaFoldDB" id="A0A9P6KXR5"/>
<evidence type="ECO:0000313" key="3">
    <source>
        <dbReference type="Proteomes" id="UP000740883"/>
    </source>
</evidence>